<reference evidence="1 2" key="1">
    <citation type="submission" date="2018-10" db="EMBL/GenBank/DDBJ databases">
        <title>Genomic Encyclopedia of Archaeal and Bacterial Type Strains, Phase II (KMG-II): from individual species to whole genera.</title>
        <authorList>
            <person name="Goeker M."/>
        </authorList>
    </citation>
    <scope>NUCLEOTIDE SEQUENCE [LARGE SCALE GENOMIC DNA]</scope>
    <source>
        <strain evidence="1 2">DSM 45657</strain>
    </source>
</reference>
<dbReference type="InterPro" id="IPR044058">
    <property type="entry name" value="Lipoprotein_23"/>
</dbReference>
<organism evidence="1 2">
    <name type="scientific">Actinokineospora cianjurensis</name>
    <dbReference type="NCBI Taxonomy" id="585224"/>
    <lineage>
        <taxon>Bacteria</taxon>
        <taxon>Bacillati</taxon>
        <taxon>Actinomycetota</taxon>
        <taxon>Actinomycetes</taxon>
        <taxon>Pseudonocardiales</taxon>
        <taxon>Pseudonocardiaceae</taxon>
        <taxon>Actinokineospora</taxon>
    </lineage>
</organism>
<evidence type="ECO:0000313" key="1">
    <source>
        <dbReference type="EMBL" id="RLK61699.1"/>
    </source>
</evidence>
<sequence length="180" mass="19101">MRRGVVALAVAGLVLAGCGSSSTDPWREVDIPAAAGDTTSQCGPVGVMDVPAGWRVEAPNHTYKSGALYIKCVITTGNSADGTIEVYDSTSDTVPSPRQVIQDSINPANDPTNIDIRDTTLGTAKGVEATWTTGYQNRAFAYHVESTDRTMLVIATGAKAEKYDEVLLPAYLLARKSIHD</sequence>
<comment type="caution">
    <text evidence="1">The sequence shown here is derived from an EMBL/GenBank/DDBJ whole genome shotgun (WGS) entry which is preliminary data.</text>
</comment>
<dbReference type="AlphaFoldDB" id="A0A421BBH2"/>
<dbReference type="EMBL" id="RCDD01000001">
    <property type="protein sequence ID" value="RLK61699.1"/>
    <property type="molecule type" value="Genomic_DNA"/>
</dbReference>
<dbReference type="PROSITE" id="PS51257">
    <property type="entry name" value="PROKAR_LIPOPROTEIN"/>
    <property type="match status" value="1"/>
</dbReference>
<proteinExistence type="predicted"/>
<name>A0A421BBH2_9PSEU</name>
<accession>A0A421BBH2</accession>
<keyword evidence="2" id="KW-1185">Reference proteome</keyword>
<gene>
    <name evidence="1" type="ORF">CLV68_2240</name>
</gene>
<dbReference type="Pfam" id="PF18966">
    <property type="entry name" value="Lipoprotein_23"/>
    <property type="match status" value="1"/>
</dbReference>
<evidence type="ECO:0000313" key="2">
    <source>
        <dbReference type="Proteomes" id="UP000282454"/>
    </source>
</evidence>
<dbReference type="RefSeq" id="WP_147459941.1">
    <property type="nucleotide sequence ID" value="NZ_RCDD01000001.1"/>
</dbReference>
<protein>
    <recommendedName>
        <fullName evidence="3">Lipoprotein LpqN</fullName>
    </recommendedName>
</protein>
<evidence type="ECO:0008006" key="3">
    <source>
        <dbReference type="Google" id="ProtNLM"/>
    </source>
</evidence>
<dbReference type="OrthoDB" id="9996625at2"/>
<dbReference type="Proteomes" id="UP000282454">
    <property type="component" value="Unassembled WGS sequence"/>
</dbReference>